<evidence type="ECO:0000313" key="2">
    <source>
        <dbReference type="EMBL" id="BBO30734.1"/>
    </source>
</evidence>
<dbReference type="Proteomes" id="UP000326837">
    <property type="component" value="Chromosome"/>
</dbReference>
<accession>A0A5K7X252</accession>
<feature type="signal peptide" evidence="1">
    <location>
        <begin position="1"/>
        <end position="22"/>
    </location>
</feature>
<proteinExistence type="predicted"/>
<dbReference type="AlphaFoldDB" id="A0A5K7X252"/>
<evidence type="ECO:0008006" key="4">
    <source>
        <dbReference type="Google" id="ProtNLM"/>
    </source>
</evidence>
<evidence type="ECO:0000256" key="1">
    <source>
        <dbReference type="SAM" id="SignalP"/>
    </source>
</evidence>
<dbReference type="EMBL" id="AP021861">
    <property type="protein sequence ID" value="BBO30734.1"/>
    <property type="molecule type" value="Genomic_DNA"/>
</dbReference>
<keyword evidence="3" id="KW-1185">Reference proteome</keyword>
<dbReference type="KEGG" id="lpav:PLANPX_0346"/>
<organism evidence="2 3">
    <name type="scientific">Lacipirellula parvula</name>
    <dbReference type="NCBI Taxonomy" id="2650471"/>
    <lineage>
        <taxon>Bacteria</taxon>
        <taxon>Pseudomonadati</taxon>
        <taxon>Planctomycetota</taxon>
        <taxon>Planctomycetia</taxon>
        <taxon>Pirellulales</taxon>
        <taxon>Lacipirellulaceae</taxon>
        <taxon>Lacipirellula</taxon>
    </lineage>
</organism>
<reference evidence="3" key="1">
    <citation type="submission" date="2019-10" db="EMBL/GenBank/DDBJ databases">
        <title>Lacipirellula parvula gen. nov., sp. nov., representing a lineage of planctomycetes widespread in freshwater anoxic habitats, and description of the family Lacipirellulaceae.</title>
        <authorList>
            <person name="Dedysh S.N."/>
            <person name="Kulichevskaya I.S."/>
            <person name="Beletsky A.V."/>
            <person name="Rakitin A.L."/>
            <person name="Mardanov A.V."/>
            <person name="Ivanova A.A."/>
            <person name="Saltykova V.X."/>
            <person name="Rijpstra W.I.C."/>
            <person name="Sinninghe Damste J.S."/>
            <person name="Ravin N.V."/>
        </authorList>
    </citation>
    <scope>NUCLEOTIDE SEQUENCE [LARGE SCALE GENOMIC DNA]</scope>
    <source>
        <strain evidence="3">PX69</strain>
    </source>
</reference>
<dbReference type="RefSeq" id="WP_152097023.1">
    <property type="nucleotide sequence ID" value="NZ_AP021861.1"/>
</dbReference>
<name>A0A5K7X252_9BACT</name>
<keyword evidence="1" id="KW-0732">Signal</keyword>
<evidence type="ECO:0000313" key="3">
    <source>
        <dbReference type="Proteomes" id="UP000326837"/>
    </source>
</evidence>
<sequence>MRRKLLLWSWAAIALCGTPASATITTEATRGASAAELDGLIATNDILAGLIATELPGDHGWHPGNPASGNSANPNGLAAFTDGDGYLSGVTGLLNDFPPTGTPTKKLQYNLPGPTDIQQIGILSGNLNNADGRIFSTSVIRYSTNGGSSFALLGYFESAPLGSINNETGVPGATEDHALHLKIFNDNAEVLAAGVTNLQIDFYAVDNTGGQYRDPFDGVNPFTSIDDGLTPAFVAPLIWEIDVIGNAATANSADFDGNDVVDGKDFLVWQRGFGAVGTGSLATGDANGDHDVDGDDLTVWKNQFGTVGIAAIPEPSALTLVCIGMLASISQQSRRTRAAVCEN</sequence>
<protein>
    <recommendedName>
        <fullName evidence="4">PEP-CTERM protein-sorting domain-containing protein</fullName>
    </recommendedName>
</protein>
<gene>
    <name evidence="2" type="ORF">PLANPX_0346</name>
</gene>
<feature type="chain" id="PRO_5025015492" description="PEP-CTERM protein-sorting domain-containing protein" evidence="1">
    <location>
        <begin position="23"/>
        <end position="343"/>
    </location>
</feature>
<dbReference type="PROSITE" id="PS00018">
    <property type="entry name" value="EF_HAND_1"/>
    <property type="match status" value="1"/>
</dbReference>
<dbReference type="InterPro" id="IPR018247">
    <property type="entry name" value="EF_Hand_1_Ca_BS"/>
</dbReference>